<evidence type="ECO:0000256" key="11">
    <source>
        <dbReference type="ARBA" id="ARBA00023133"/>
    </source>
</evidence>
<dbReference type="Gene3D" id="3.90.660.20">
    <property type="entry name" value="Protoporphyrinogen oxidase, mitochondrial, domain 2"/>
    <property type="match status" value="1"/>
</dbReference>
<evidence type="ECO:0000313" key="15">
    <source>
        <dbReference type="Proteomes" id="UP001499884"/>
    </source>
</evidence>
<reference evidence="15" key="1">
    <citation type="journal article" date="2019" name="Int. J. Syst. Evol. Microbiol.">
        <title>The Global Catalogue of Microorganisms (GCM) 10K type strain sequencing project: providing services to taxonomists for standard genome sequencing and annotation.</title>
        <authorList>
            <consortium name="The Broad Institute Genomics Platform"/>
            <consortium name="The Broad Institute Genome Sequencing Center for Infectious Disease"/>
            <person name="Wu L."/>
            <person name="Ma J."/>
        </authorList>
    </citation>
    <scope>NUCLEOTIDE SEQUENCE [LARGE SCALE GENOMIC DNA]</scope>
    <source>
        <strain evidence="15">JCM 30846</strain>
    </source>
</reference>
<comment type="similarity">
    <text evidence="5 12">Belongs to the protoporphyrinogen/coproporphyrinogen oxidase family. Coproporphyrinogen III oxidase subfamily.</text>
</comment>
<evidence type="ECO:0000256" key="12">
    <source>
        <dbReference type="RuleBase" id="RU364052"/>
    </source>
</evidence>
<sequence length="558" mass="56717">MRSNATISSRSGPFSLRACDAAAMPAASPPTTTMRSAATALPFAAVCRPWSGPTARYAAHRGRPAFERVCAMESSTQHRHSGHLPGTSPGRVVVVGGGIAGLAAAHRLLASGASVTVLEGSDRLGGKLHGGEIAGVGVDLGAESMLARRPEGVELARAVGLGGLLTSPNATTSSVWTRGALRPMPKGHVMGVPGDPAVLADLLSPEGLARIAEERSLPPGDVGEDVAVGAYVAQRLGREVVDRLVEPLLGGVYAGDAYRISMRAAVPQLYAAARRHGSLLDAVRSLQAAPAAPAPAGVSLPSGGPVFAGIEGGIGRLPGAVADAVRAQGGGIRTRTPVLGLSRAADGWHVRTDQEVLSADGVVLATPAWSASALLAELAPKASAELAEIEYASMALVTMAFRRADVVSLPEGSSGFLVPPVDGRTIKASTFSTRKWGWVDRAAPDLFVLRTSVGRYGEEEHLQREDGELVDASLRDLGDAVGLAAGPVASRVTRWVGGLPQYPVGHGARVARIRDAVAALPGLAVCGAAYDGVGVPAVIASAARAADGVTGAAGPQDA</sequence>
<dbReference type="InterPro" id="IPR004572">
    <property type="entry name" value="Protoporphyrinogen_oxidase"/>
</dbReference>
<keyword evidence="9 12" id="KW-0274">FAD</keyword>
<evidence type="ECO:0000256" key="3">
    <source>
        <dbReference type="ARBA" id="ARBA00002185"/>
    </source>
</evidence>
<keyword evidence="12" id="KW-0963">Cytoplasm</keyword>
<keyword evidence="15" id="KW-1185">Reference proteome</keyword>
<evidence type="ECO:0000256" key="9">
    <source>
        <dbReference type="ARBA" id="ARBA00022827"/>
    </source>
</evidence>
<dbReference type="PANTHER" id="PTHR42923">
    <property type="entry name" value="PROTOPORPHYRINOGEN OXIDASE"/>
    <property type="match status" value="1"/>
</dbReference>
<comment type="catalytic activity">
    <reaction evidence="1">
        <text>coproporphyrinogen III + 3 O2 = coproporphyrin III + 3 H2O2</text>
        <dbReference type="Rhea" id="RHEA:43436"/>
        <dbReference type="ChEBI" id="CHEBI:15379"/>
        <dbReference type="ChEBI" id="CHEBI:16240"/>
        <dbReference type="ChEBI" id="CHEBI:57309"/>
        <dbReference type="ChEBI" id="CHEBI:131725"/>
        <dbReference type="EC" id="1.3.3.15"/>
    </reaction>
    <physiologicalReaction direction="left-to-right" evidence="1">
        <dbReference type="Rhea" id="RHEA:43437"/>
    </physiologicalReaction>
</comment>
<dbReference type="EMBL" id="BAABEP010000001">
    <property type="protein sequence ID" value="GAA3706015.1"/>
    <property type="molecule type" value="Genomic_DNA"/>
</dbReference>
<evidence type="ECO:0000256" key="2">
    <source>
        <dbReference type="ARBA" id="ARBA00001974"/>
    </source>
</evidence>
<dbReference type="PANTHER" id="PTHR42923:SF3">
    <property type="entry name" value="PROTOPORPHYRINOGEN OXIDASE"/>
    <property type="match status" value="1"/>
</dbReference>
<dbReference type="Proteomes" id="UP001499884">
    <property type="component" value="Unassembled WGS sequence"/>
</dbReference>
<evidence type="ECO:0000256" key="8">
    <source>
        <dbReference type="ARBA" id="ARBA00022630"/>
    </source>
</evidence>
<evidence type="ECO:0000259" key="13">
    <source>
        <dbReference type="Pfam" id="PF01593"/>
    </source>
</evidence>
<evidence type="ECO:0000256" key="6">
    <source>
        <dbReference type="ARBA" id="ARBA00012402"/>
    </source>
</evidence>
<keyword evidence="11 12" id="KW-0350">Heme biosynthesis</keyword>
<dbReference type="InterPro" id="IPR036188">
    <property type="entry name" value="FAD/NAD-bd_sf"/>
</dbReference>
<protein>
    <recommendedName>
        <fullName evidence="7 12">Coproporphyrinogen III oxidase</fullName>
        <ecNumber evidence="6 12">1.3.3.15</ecNumber>
    </recommendedName>
</protein>
<comment type="pathway">
    <text evidence="4 12">Porphyrin-containing compound metabolism; protoheme biosynthesis.</text>
</comment>
<feature type="domain" description="Amine oxidase" evidence="13">
    <location>
        <begin position="99"/>
        <end position="549"/>
    </location>
</feature>
<evidence type="ECO:0000256" key="7">
    <source>
        <dbReference type="ARBA" id="ARBA00019046"/>
    </source>
</evidence>
<dbReference type="NCBIfam" id="TIGR00562">
    <property type="entry name" value="proto_IX_ox"/>
    <property type="match status" value="1"/>
</dbReference>
<dbReference type="SUPFAM" id="SSF54373">
    <property type="entry name" value="FAD-linked reductases, C-terminal domain"/>
    <property type="match status" value="1"/>
</dbReference>
<keyword evidence="10 12" id="KW-0560">Oxidoreductase</keyword>
<evidence type="ECO:0000256" key="5">
    <source>
        <dbReference type="ARBA" id="ARBA00008310"/>
    </source>
</evidence>
<keyword evidence="8 12" id="KW-0285">Flavoprotein</keyword>
<evidence type="ECO:0000256" key="1">
    <source>
        <dbReference type="ARBA" id="ARBA00001755"/>
    </source>
</evidence>
<organism evidence="14 15">
    <name type="scientific">Streptomyces tremellae</name>
    <dbReference type="NCBI Taxonomy" id="1124239"/>
    <lineage>
        <taxon>Bacteria</taxon>
        <taxon>Bacillati</taxon>
        <taxon>Actinomycetota</taxon>
        <taxon>Actinomycetes</taxon>
        <taxon>Kitasatosporales</taxon>
        <taxon>Streptomycetaceae</taxon>
        <taxon>Streptomyces</taxon>
    </lineage>
</organism>
<name>A0ABP7DN55_9ACTN</name>
<dbReference type="Gene3D" id="3.50.50.60">
    <property type="entry name" value="FAD/NAD(P)-binding domain"/>
    <property type="match status" value="1"/>
</dbReference>
<dbReference type="Pfam" id="PF01593">
    <property type="entry name" value="Amino_oxidase"/>
    <property type="match status" value="1"/>
</dbReference>
<comment type="function">
    <text evidence="3 12">Involved in coproporphyrin-dependent heme b biosynthesis. Catalyzes the oxidation of coproporphyrinogen III to coproporphyrin III.</text>
</comment>
<gene>
    <name evidence="14" type="primary">hemG</name>
    <name evidence="14" type="ORF">GCM10023082_00070</name>
</gene>
<dbReference type="EC" id="1.3.3.15" evidence="6 12"/>
<dbReference type="InterPro" id="IPR050464">
    <property type="entry name" value="Zeta_carotene_desat/Oxidored"/>
</dbReference>
<accession>A0ABP7DN55</accession>
<evidence type="ECO:0000256" key="4">
    <source>
        <dbReference type="ARBA" id="ARBA00004744"/>
    </source>
</evidence>
<dbReference type="SUPFAM" id="SSF51905">
    <property type="entry name" value="FAD/NAD(P)-binding domain"/>
    <property type="match status" value="1"/>
</dbReference>
<evidence type="ECO:0000313" key="14">
    <source>
        <dbReference type="EMBL" id="GAA3706015.1"/>
    </source>
</evidence>
<comment type="subcellular location">
    <subcellularLocation>
        <location evidence="12">Cytoplasm</location>
    </subcellularLocation>
</comment>
<dbReference type="InterPro" id="IPR002937">
    <property type="entry name" value="Amino_oxidase"/>
</dbReference>
<evidence type="ECO:0000256" key="10">
    <source>
        <dbReference type="ARBA" id="ARBA00023002"/>
    </source>
</evidence>
<comment type="cofactor">
    <cofactor evidence="2 12">
        <name>FAD</name>
        <dbReference type="ChEBI" id="CHEBI:57692"/>
    </cofactor>
</comment>
<proteinExistence type="inferred from homology"/>
<comment type="caution">
    <text evidence="14">The sequence shown here is derived from an EMBL/GenBank/DDBJ whole genome shotgun (WGS) entry which is preliminary data.</text>
</comment>
<dbReference type="Gene3D" id="1.10.3110.10">
    <property type="entry name" value="protoporphyrinogen ix oxidase, domain 3"/>
    <property type="match status" value="1"/>
</dbReference>